<reference evidence="4" key="1">
    <citation type="submission" date="2016-10" db="EMBL/GenBank/DDBJ databases">
        <authorList>
            <person name="Varghese N."/>
            <person name="Submissions S."/>
        </authorList>
    </citation>
    <scope>NUCLEOTIDE SEQUENCE [LARGE SCALE GENOMIC DNA]</scope>
    <source>
        <strain evidence="4">DSM 7481</strain>
    </source>
</reference>
<dbReference type="SUPFAM" id="SSF54593">
    <property type="entry name" value="Glyoxalase/Bleomycin resistance protein/Dihydroxybiphenyl dioxygenase"/>
    <property type="match status" value="1"/>
</dbReference>
<dbReference type="EMBL" id="FOMQ01000008">
    <property type="protein sequence ID" value="SFD89552.1"/>
    <property type="molecule type" value="Genomic_DNA"/>
</dbReference>
<dbReference type="InterPro" id="IPR029068">
    <property type="entry name" value="Glyas_Bleomycin-R_OHBP_Dase"/>
</dbReference>
<dbReference type="Gene3D" id="3.10.180.10">
    <property type="entry name" value="2,3-Dihydroxybiphenyl 1,2-Dioxygenase, domain 1"/>
    <property type="match status" value="1"/>
</dbReference>
<organism evidence="3 4">
    <name type="scientific">Paracidovorax konjaci</name>
    <dbReference type="NCBI Taxonomy" id="32040"/>
    <lineage>
        <taxon>Bacteria</taxon>
        <taxon>Pseudomonadati</taxon>
        <taxon>Pseudomonadota</taxon>
        <taxon>Betaproteobacteria</taxon>
        <taxon>Burkholderiales</taxon>
        <taxon>Comamonadaceae</taxon>
        <taxon>Paracidovorax</taxon>
    </lineage>
</organism>
<protein>
    <submittedName>
        <fullName evidence="3">PhnB protein</fullName>
    </submittedName>
</protein>
<dbReference type="PANTHER" id="PTHR33990">
    <property type="entry name" value="PROTEIN YJDN-RELATED"/>
    <property type="match status" value="1"/>
</dbReference>
<evidence type="ECO:0000256" key="1">
    <source>
        <dbReference type="SAM" id="MobiDB-lite"/>
    </source>
</evidence>
<evidence type="ECO:0000259" key="2">
    <source>
        <dbReference type="Pfam" id="PF06983"/>
    </source>
</evidence>
<dbReference type="PANTHER" id="PTHR33990:SF1">
    <property type="entry name" value="PROTEIN YJDN"/>
    <property type="match status" value="1"/>
</dbReference>
<feature type="region of interest" description="Disordered" evidence="1">
    <location>
        <begin position="35"/>
        <end position="58"/>
    </location>
</feature>
<gene>
    <name evidence="3" type="ORF">SAMN04489710_10879</name>
</gene>
<feature type="domain" description="PhnB-like" evidence="2">
    <location>
        <begin position="2"/>
        <end position="140"/>
    </location>
</feature>
<keyword evidence="4" id="KW-1185">Reference proteome</keyword>
<evidence type="ECO:0000313" key="3">
    <source>
        <dbReference type="EMBL" id="SFD89552.1"/>
    </source>
</evidence>
<dbReference type="Proteomes" id="UP000199517">
    <property type="component" value="Unassembled WGS sequence"/>
</dbReference>
<dbReference type="Pfam" id="PF06983">
    <property type="entry name" value="3-dmu-9_3-mt"/>
    <property type="match status" value="1"/>
</dbReference>
<dbReference type="STRING" id="32040.SAMN04489710_10879"/>
<dbReference type="InterPro" id="IPR028973">
    <property type="entry name" value="PhnB-like"/>
</dbReference>
<dbReference type="RefSeq" id="WP_092953173.1">
    <property type="nucleotide sequence ID" value="NZ_FOMQ01000008.1"/>
</dbReference>
<dbReference type="OrthoDB" id="9795306at2"/>
<dbReference type="CDD" id="cd06588">
    <property type="entry name" value="PhnB_like"/>
    <property type="match status" value="1"/>
</dbReference>
<dbReference type="AlphaFoldDB" id="A0A1I1W309"/>
<proteinExistence type="predicted"/>
<name>A0A1I1W309_9BURK</name>
<sequence>MKAQPYLFFDGRCEEALAFYRQALGAEVTALMRFQDNPEPPQDGTCGSAPGAPAPSPDKVMHAEFRIGETLLLASDGMCAGQPRFEGISLALTPADAADAERVFAALGEGGQVQMPLGPTFFSPAFGMVADRFGVPWMVVAPQP</sequence>
<accession>A0A1I1W309</accession>
<evidence type="ECO:0000313" key="4">
    <source>
        <dbReference type="Proteomes" id="UP000199517"/>
    </source>
</evidence>